<dbReference type="EMBL" id="JARJCW010000030">
    <property type="protein sequence ID" value="KAJ7209567.1"/>
    <property type="molecule type" value="Genomic_DNA"/>
</dbReference>
<feature type="transmembrane region" description="Helical" evidence="1">
    <location>
        <begin position="140"/>
        <end position="159"/>
    </location>
</feature>
<sequence length="186" mass="20366">MSFSAPTRTFCCCIPVRFGVIVIGLIGFAGGGIIAVGGAIQAERSSGNKTAYLVQIAVYALLAILSLFGIIGAITKKRGFIRSYLSILIAHVLFSIASGVFSLYRFFQDAPDDVNKCINNSTDTLAIKACQKGISVMKGVLIAVFVFVWLMEIWGCIIVNKYSKQLADEQSVAQKRKEWEESRPKW</sequence>
<keyword evidence="1" id="KW-1133">Transmembrane helix</keyword>
<evidence type="ECO:0000313" key="3">
    <source>
        <dbReference type="Proteomes" id="UP001219525"/>
    </source>
</evidence>
<gene>
    <name evidence="2" type="ORF">GGX14DRAFT_630782</name>
</gene>
<keyword evidence="3" id="KW-1185">Reference proteome</keyword>
<feature type="transmembrane region" description="Helical" evidence="1">
    <location>
        <begin position="20"/>
        <end position="40"/>
    </location>
</feature>
<evidence type="ECO:0000256" key="1">
    <source>
        <dbReference type="SAM" id="Phobius"/>
    </source>
</evidence>
<feature type="transmembrane region" description="Helical" evidence="1">
    <location>
        <begin position="84"/>
        <end position="104"/>
    </location>
</feature>
<dbReference type="Proteomes" id="UP001219525">
    <property type="component" value="Unassembled WGS sequence"/>
</dbReference>
<reference evidence="2" key="1">
    <citation type="submission" date="2023-03" db="EMBL/GenBank/DDBJ databases">
        <title>Massive genome expansion in bonnet fungi (Mycena s.s.) driven by repeated elements and novel gene families across ecological guilds.</title>
        <authorList>
            <consortium name="Lawrence Berkeley National Laboratory"/>
            <person name="Harder C.B."/>
            <person name="Miyauchi S."/>
            <person name="Viragh M."/>
            <person name="Kuo A."/>
            <person name="Thoen E."/>
            <person name="Andreopoulos B."/>
            <person name="Lu D."/>
            <person name="Skrede I."/>
            <person name="Drula E."/>
            <person name="Henrissat B."/>
            <person name="Morin E."/>
            <person name="Kohler A."/>
            <person name="Barry K."/>
            <person name="LaButti K."/>
            <person name="Morin E."/>
            <person name="Salamov A."/>
            <person name="Lipzen A."/>
            <person name="Mereny Z."/>
            <person name="Hegedus B."/>
            <person name="Baldrian P."/>
            <person name="Stursova M."/>
            <person name="Weitz H."/>
            <person name="Taylor A."/>
            <person name="Grigoriev I.V."/>
            <person name="Nagy L.G."/>
            <person name="Martin F."/>
            <person name="Kauserud H."/>
        </authorList>
    </citation>
    <scope>NUCLEOTIDE SEQUENCE</scope>
    <source>
        <strain evidence="2">9144</strain>
    </source>
</reference>
<protein>
    <submittedName>
        <fullName evidence="2">Uncharacterized protein</fullName>
    </submittedName>
</protein>
<keyword evidence="1" id="KW-0812">Transmembrane</keyword>
<evidence type="ECO:0000313" key="2">
    <source>
        <dbReference type="EMBL" id="KAJ7209567.1"/>
    </source>
</evidence>
<accession>A0AAD6VKF0</accession>
<comment type="caution">
    <text evidence="2">The sequence shown here is derived from an EMBL/GenBank/DDBJ whole genome shotgun (WGS) entry which is preliminary data.</text>
</comment>
<proteinExistence type="predicted"/>
<keyword evidence="1" id="KW-0472">Membrane</keyword>
<name>A0AAD6VKF0_9AGAR</name>
<feature type="transmembrane region" description="Helical" evidence="1">
    <location>
        <begin position="52"/>
        <end position="72"/>
    </location>
</feature>
<organism evidence="2 3">
    <name type="scientific">Mycena pura</name>
    <dbReference type="NCBI Taxonomy" id="153505"/>
    <lineage>
        <taxon>Eukaryota</taxon>
        <taxon>Fungi</taxon>
        <taxon>Dikarya</taxon>
        <taxon>Basidiomycota</taxon>
        <taxon>Agaricomycotina</taxon>
        <taxon>Agaricomycetes</taxon>
        <taxon>Agaricomycetidae</taxon>
        <taxon>Agaricales</taxon>
        <taxon>Marasmiineae</taxon>
        <taxon>Mycenaceae</taxon>
        <taxon>Mycena</taxon>
    </lineage>
</organism>
<dbReference type="AlphaFoldDB" id="A0AAD6VKF0"/>